<comment type="subcellular location">
    <subcellularLocation>
        <location evidence="2">Cell membrane</location>
        <topology evidence="2">Lipid-anchor</topology>
    </subcellularLocation>
</comment>
<dbReference type="PANTHER" id="PTHR30203:SF25">
    <property type="entry name" value="OUTER MEMBRANE PROTEIN-RELATED"/>
    <property type="match status" value="1"/>
</dbReference>
<sequence length="488" mass="51477">MTRSAHLLHLAATLVVFGSLPACSVLPRVGPDYAAPAVQAPPGWQAPLPHDGQLGELGTWWARLDDPLLPDLINAAQRESATLAQARARIAQARASAVAAGVAGLPTLDASLAAKRAAFTFGAPTTFQTTRQASLMANWEIDLFGGIGRQQEEADARLGASQARWHDARVSVAAETADAYLQLRYQERRVAQAEADAASRAETARLIDTLGRAGLSPPAQVALARASAADGAATLTELKASRDRQIKALVALTALDETDLRQRLAKAAGRFPQPAAFTVDTLPARLLAQRPDVAAAERDLAAANAAIGVAGAARYPRLSLSGFITPLRLNTNGDRMSATTWSLGPTLSMPVFDGGRIGANVESARATYAAAESAYRQRLRDAVSEVEQALIRLDAARQREADVRRAAAGYREAFTATEARQRAGLASLMELEDARRTLLAADTSLSGWEQERASAWVALYRAAGGGWAASDTDTSANLPQAALPGAAR</sequence>
<accession>A0A848G1M7</accession>
<organism evidence="4 5">
    <name type="scientific">Zoogloea dura</name>
    <dbReference type="NCBI Taxonomy" id="2728840"/>
    <lineage>
        <taxon>Bacteria</taxon>
        <taxon>Pseudomonadati</taxon>
        <taxon>Pseudomonadota</taxon>
        <taxon>Betaproteobacteria</taxon>
        <taxon>Rhodocyclales</taxon>
        <taxon>Zoogloeaceae</taxon>
        <taxon>Zoogloea</taxon>
    </lineage>
</organism>
<keyword evidence="2" id="KW-1134">Transmembrane beta strand</keyword>
<comment type="similarity">
    <text evidence="1 2">Belongs to the outer membrane factor (OMF) (TC 1.B.17) family.</text>
</comment>
<proteinExistence type="inferred from homology"/>
<dbReference type="Gene3D" id="2.20.200.10">
    <property type="entry name" value="Outer membrane efflux proteins (OEP)"/>
    <property type="match status" value="1"/>
</dbReference>
<keyword evidence="2" id="KW-0564">Palmitate</keyword>
<name>A0A848G1M7_9RHOO</name>
<keyword evidence="2" id="KW-0472">Membrane</keyword>
<reference evidence="4 5" key="1">
    <citation type="submission" date="2020-04" db="EMBL/GenBank/DDBJ databases">
        <title>Zoogloea sp. G-4-1-14 isolated from soil.</title>
        <authorList>
            <person name="Dahal R.H."/>
        </authorList>
    </citation>
    <scope>NUCLEOTIDE SEQUENCE [LARGE SCALE GENOMIC DNA]</scope>
    <source>
        <strain evidence="4 5">G-4-1-14</strain>
    </source>
</reference>
<feature type="region of interest" description="Disordered" evidence="3">
    <location>
        <begin position="467"/>
        <end position="488"/>
    </location>
</feature>
<dbReference type="SUPFAM" id="SSF56954">
    <property type="entry name" value="Outer membrane efflux proteins (OEP)"/>
    <property type="match status" value="1"/>
</dbReference>
<evidence type="ECO:0000313" key="5">
    <source>
        <dbReference type="Proteomes" id="UP000580043"/>
    </source>
</evidence>
<dbReference type="PANTHER" id="PTHR30203">
    <property type="entry name" value="OUTER MEMBRANE CATION EFFLUX PROTEIN"/>
    <property type="match status" value="1"/>
</dbReference>
<evidence type="ECO:0000256" key="3">
    <source>
        <dbReference type="SAM" id="MobiDB-lite"/>
    </source>
</evidence>
<keyword evidence="5" id="KW-1185">Reference proteome</keyword>
<dbReference type="Proteomes" id="UP000580043">
    <property type="component" value="Unassembled WGS sequence"/>
</dbReference>
<dbReference type="InterPro" id="IPR010131">
    <property type="entry name" value="MdtP/NodT-like"/>
</dbReference>
<keyword evidence="2" id="KW-0449">Lipoprotein</keyword>
<dbReference type="RefSeq" id="WP_169144769.1">
    <property type="nucleotide sequence ID" value="NZ_JABBGA010000003.1"/>
</dbReference>
<dbReference type="Gene3D" id="1.20.1600.10">
    <property type="entry name" value="Outer membrane efflux proteins (OEP)"/>
    <property type="match status" value="1"/>
</dbReference>
<dbReference type="InterPro" id="IPR003423">
    <property type="entry name" value="OMP_efflux"/>
</dbReference>
<comment type="caution">
    <text evidence="4">The sequence shown here is derived from an EMBL/GenBank/DDBJ whole genome shotgun (WGS) entry which is preliminary data.</text>
</comment>
<dbReference type="AlphaFoldDB" id="A0A848G1M7"/>
<evidence type="ECO:0000256" key="1">
    <source>
        <dbReference type="ARBA" id="ARBA00007613"/>
    </source>
</evidence>
<dbReference type="NCBIfam" id="TIGR01845">
    <property type="entry name" value="outer_NodT"/>
    <property type="match status" value="1"/>
</dbReference>
<dbReference type="Pfam" id="PF02321">
    <property type="entry name" value="OEP"/>
    <property type="match status" value="2"/>
</dbReference>
<dbReference type="GO" id="GO:0005886">
    <property type="term" value="C:plasma membrane"/>
    <property type="evidence" value="ECO:0007669"/>
    <property type="project" value="UniProtKB-SubCell"/>
</dbReference>
<evidence type="ECO:0000313" key="4">
    <source>
        <dbReference type="EMBL" id="NML25122.1"/>
    </source>
</evidence>
<keyword evidence="2" id="KW-0812">Transmembrane</keyword>
<protein>
    <submittedName>
        <fullName evidence="4">Efflux transporter outer membrane subunit</fullName>
    </submittedName>
</protein>
<dbReference type="EMBL" id="JABBGA010000003">
    <property type="protein sequence ID" value="NML25122.1"/>
    <property type="molecule type" value="Genomic_DNA"/>
</dbReference>
<dbReference type="GO" id="GO:0015562">
    <property type="term" value="F:efflux transmembrane transporter activity"/>
    <property type="evidence" value="ECO:0007669"/>
    <property type="project" value="InterPro"/>
</dbReference>
<gene>
    <name evidence="4" type="ORF">HHL15_05180</name>
</gene>
<evidence type="ECO:0000256" key="2">
    <source>
        <dbReference type="RuleBase" id="RU362097"/>
    </source>
</evidence>